<evidence type="ECO:0000256" key="2">
    <source>
        <dbReference type="ARBA" id="ARBA00023125"/>
    </source>
</evidence>
<evidence type="ECO:0000256" key="3">
    <source>
        <dbReference type="ARBA" id="ARBA00023163"/>
    </source>
</evidence>
<keyword evidence="3" id="KW-0804">Transcription</keyword>
<dbReference type="RefSeq" id="WP_386022373.1">
    <property type="nucleotide sequence ID" value="NZ_JBHUHX010000004.1"/>
</dbReference>
<accession>A0ABW4Y3A9</accession>
<gene>
    <name evidence="5" type="ORF">ACFSJC_01845</name>
</gene>
<reference evidence="6" key="1">
    <citation type="journal article" date="2019" name="Int. J. Syst. Evol. Microbiol.">
        <title>The Global Catalogue of Microorganisms (GCM) 10K type strain sequencing project: providing services to taxonomists for standard genome sequencing and annotation.</title>
        <authorList>
            <consortium name="The Broad Institute Genomics Platform"/>
            <consortium name="The Broad Institute Genome Sequencing Center for Infectious Disease"/>
            <person name="Wu L."/>
            <person name="Ma J."/>
        </authorList>
    </citation>
    <scope>NUCLEOTIDE SEQUENCE [LARGE SCALE GENOMIC DNA]</scope>
    <source>
        <strain evidence="6">KACC 12597</strain>
    </source>
</reference>
<dbReference type="PROSITE" id="PS00041">
    <property type="entry name" value="HTH_ARAC_FAMILY_1"/>
    <property type="match status" value="1"/>
</dbReference>
<keyword evidence="1" id="KW-0805">Transcription regulation</keyword>
<dbReference type="Proteomes" id="UP001597337">
    <property type="component" value="Unassembled WGS sequence"/>
</dbReference>
<dbReference type="PANTHER" id="PTHR47893">
    <property type="entry name" value="REGULATORY PROTEIN PCHR"/>
    <property type="match status" value="1"/>
</dbReference>
<organism evidence="5 6">
    <name type="scientific">Thiorhodococcus fuscus</name>
    <dbReference type="NCBI Taxonomy" id="527200"/>
    <lineage>
        <taxon>Bacteria</taxon>
        <taxon>Pseudomonadati</taxon>
        <taxon>Pseudomonadota</taxon>
        <taxon>Gammaproteobacteria</taxon>
        <taxon>Chromatiales</taxon>
        <taxon>Chromatiaceae</taxon>
        <taxon>Thiorhodococcus</taxon>
    </lineage>
</organism>
<dbReference type="PANTHER" id="PTHR47893:SF1">
    <property type="entry name" value="REGULATORY PROTEIN PCHR"/>
    <property type="match status" value="1"/>
</dbReference>
<dbReference type="InterPro" id="IPR018060">
    <property type="entry name" value="HTH_AraC"/>
</dbReference>
<evidence type="ECO:0000313" key="6">
    <source>
        <dbReference type="Proteomes" id="UP001597337"/>
    </source>
</evidence>
<evidence type="ECO:0000259" key="4">
    <source>
        <dbReference type="PROSITE" id="PS01124"/>
    </source>
</evidence>
<dbReference type="SUPFAM" id="SSF46689">
    <property type="entry name" value="Homeodomain-like"/>
    <property type="match status" value="2"/>
</dbReference>
<comment type="caution">
    <text evidence="5">The sequence shown here is derived from an EMBL/GenBank/DDBJ whole genome shotgun (WGS) entry which is preliminary data.</text>
</comment>
<dbReference type="PRINTS" id="PR00032">
    <property type="entry name" value="HTHARAC"/>
</dbReference>
<dbReference type="Gene3D" id="1.10.10.60">
    <property type="entry name" value="Homeodomain-like"/>
    <property type="match status" value="2"/>
</dbReference>
<sequence>MNTFFEPGTTGCPDSSGAAQCSPEPRVVTLQSGLMVCHTTAACLDAVDTPKCFSGDCEFLHLNCQLDGFCEGRVGVHPLAYRKGDMSLGCSAGEEFQVRHCEKFQNLAVMVSPQTLEELAGDAACALVGGRGASDFFLLDTGSCRKALRSALNVVCLMSEFPRQRLLLHAATLDYLHWHLAAFRANDEAKRPSQRECRQLDRARDLLLCDLSTPPTIAELAQAVGMNQYKLKVGFKRRFGCSIYALFQEERMQQARRLLQSHNVTETAVILGYTNISHFSAAFRKQFGCLPSQARHQARGDMCGLLSACA</sequence>
<proteinExistence type="predicted"/>
<dbReference type="InterPro" id="IPR020449">
    <property type="entry name" value="Tscrpt_reg_AraC-type_HTH"/>
</dbReference>
<dbReference type="PROSITE" id="PS01124">
    <property type="entry name" value="HTH_ARAC_FAMILY_2"/>
    <property type="match status" value="1"/>
</dbReference>
<protein>
    <submittedName>
        <fullName evidence="5">Helix-turn-helix transcriptional regulator</fullName>
    </submittedName>
</protein>
<name>A0ABW4Y3A9_9GAMM</name>
<keyword evidence="2" id="KW-0238">DNA-binding</keyword>
<feature type="domain" description="HTH araC/xylS-type" evidence="4">
    <location>
        <begin position="201"/>
        <end position="297"/>
    </location>
</feature>
<dbReference type="SMART" id="SM00342">
    <property type="entry name" value="HTH_ARAC"/>
    <property type="match status" value="1"/>
</dbReference>
<dbReference type="EMBL" id="JBHUHX010000004">
    <property type="protein sequence ID" value="MFD2110580.1"/>
    <property type="molecule type" value="Genomic_DNA"/>
</dbReference>
<keyword evidence="6" id="KW-1185">Reference proteome</keyword>
<evidence type="ECO:0000256" key="1">
    <source>
        <dbReference type="ARBA" id="ARBA00023015"/>
    </source>
</evidence>
<dbReference type="InterPro" id="IPR009057">
    <property type="entry name" value="Homeodomain-like_sf"/>
</dbReference>
<dbReference type="InterPro" id="IPR018062">
    <property type="entry name" value="HTH_AraC-typ_CS"/>
</dbReference>
<dbReference type="Pfam" id="PF12833">
    <property type="entry name" value="HTH_18"/>
    <property type="match status" value="1"/>
</dbReference>
<dbReference type="InterPro" id="IPR053142">
    <property type="entry name" value="PchR_regulatory_protein"/>
</dbReference>
<evidence type="ECO:0000313" key="5">
    <source>
        <dbReference type="EMBL" id="MFD2110580.1"/>
    </source>
</evidence>